<organism evidence="2 3">
    <name type="scientific">Ceratitis capitata</name>
    <name type="common">Mediterranean fruit fly</name>
    <name type="synonym">Tephritis capitata</name>
    <dbReference type="NCBI Taxonomy" id="7213"/>
    <lineage>
        <taxon>Eukaryota</taxon>
        <taxon>Metazoa</taxon>
        <taxon>Ecdysozoa</taxon>
        <taxon>Arthropoda</taxon>
        <taxon>Hexapoda</taxon>
        <taxon>Insecta</taxon>
        <taxon>Pterygota</taxon>
        <taxon>Neoptera</taxon>
        <taxon>Endopterygota</taxon>
        <taxon>Diptera</taxon>
        <taxon>Brachycera</taxon>
        <taxon>Muscomorpha</taxon>
        <taxon>Tephritoidea</taxon>
        <taxon>Tephritidae</taxon>
        <taxon>Ceratitis</taxon>
        <taxon>Ceratitis</taxon>
    </lineage>
</organism>
<accession>A0A811V5E5</accession>
<keyword evidence="1" id="KW-0472">Membrane</keyword>
<evidence type="ECO:0000256" key="1">
    <source>
        <dbReference type="SAM" id="Phobius"/>
    </source>
</evidence>
<gene>
    <name evidence="2" type="ORF">CCAP1982_LOCUS19451</name>
</gene>
<dbReference type="OrthoDB" id="6706212at2759"/>
<keyword evidence="3" id="KW-1185">Reference proteome</keyword>
<dbReference type="Pfam" id="PF15932">
    <property type="entry name" value="DUF4748"/>
    <property type="match status" value="1"/>
</dbReference>
<dbReference type="EMBL" id="CAJHJT010000056">
    <property type="protein sequence ID" value="CAD7011348.1"/>
    <property type="molecule type" value="Genomic_DNA"/>
</dbReference>
<protein>
    <submittedName>
        <fullName evidence="2">(Mediterranean fruit fly) hypothetical protein</fullName>
    </submittedName>
</protein>
<name>A0A811V5E5_CERCA</name>
<sequence length="67" mass="7685">MVFSYGITGASENYIHMSVITFAGVSGFILSKNSVDKRRYQDMQIRERMRKSNIGDYEPIGDRRFSG</sequence>
<evidence type="ECO:0000313" key="3">
    <source>
        <dbReference type="Proteomes" id="UP000606786"/>
    </source>
</evidence>
<reference evidence="2" key="1">
    <citation type="submission" date="2020-11" db="EMBL/GenBank/DDBJ databases">
        <authorList>
            <person name="Whitehead M."/>
        </authorList>
    </citation>
    <scope>NUCLEOTIDE SEQUENCE</scope>
    <source>
        <strain evidence="2">EGII</strain>
    </source>
</reference>
<keyword evidence="1" id="KW-0812">Transmembrane</keyword>
<dbReference type="Proteomes" id="UP000606786">
    <property type="component" value="Unassembled WGS sequence"/>
</dbReference>
<feature type="transmembrane region" description="Helical" evidence="1">
    <location>
        <begin position="14"/>
        <end position="31"/>
    </location>
</feature>
<keyword evidence="1" id="KW-1133">Transmembrane helix</keyword>
<comment type="caution">
    <text evidence="2">The sequence shown here is derived from an EMBL/GenBank/DDBJ whole genome shotgun (WGS) entry which is preliminary data.</text>
</comment>
<proteinExistence type="predicted"/>
<dbReference type="AlphaFoldDB" id="A0A811V5E5"/>
<dbReference type="InterPro" id="IPR031833">
    <property type="entry name" value="DUF4748"/>
</dbReference>
<evidence type="ECO:0000313" key="2">
    <source>
        <dbReference type="EMBL" id="CAD7011348.1"/>
    </source>
</evidence>